<organism evidence="1 2">
    <name type="scientific">Pyropia yezoensis</name>
    <name type="common">Susabi-nori</name>
    <name type="synonym">Porphyra yezoensis</name>
    <dbReference type="NCBI Taxonomy" id="2788"/>
    <lineage>
        <taxon>Eukaryota</taxon>
        <taxon>Rhodophyta</taxon>
        <taxon>Bangiophyceae</taxon>
        <taxon>Bangiales</taxon>
        <taxon>Bangiaceae</taxon>
        <taxon>Pyropia</taxon>
    </lineage>
</organism>
<evidence type="ECO:0000313" key="2">
    <source>
        <dbReference type="Proteomes" id="UP000798662"/>
    </source>
</evidence>
<evidence type="ECO:0000313" key="1">
    <source>
        <dbReference type="EMBL" id="KAK1860273.1"/>
    </source>
</evidence>
<name>A0ACC3BQQ3_PYRYE</name>
<proteinExistence type="predicted"/>
<dbReference type="EMBL" id="CM020618">
    <property type="protein sequence ID" value="KAK1860273.1"/>
    <property type="molecule type" value="Genomic_DNA"/>
</dbReference>
<sequence length="1184" mass="119212">MGDRQGGPPPPPPRAGGALPSVNVAFPPAPSAAVGAPPIGYRRLGRLAAAAAAAAVTIATAVTVAAATAAHPIPAGGVLPLAGRAEAPAPVVRWNAGGPPAGLFAADGGGTYVLPADGSGSAGGAGPSAVHVASDRPIRRGRGWSPLYLTHRWAVGRLRLAFPVPPGTYTVTLLWAEVWFSSRGRRVMRVAVGDTVGEVGQALIPNLDVVAVAGAPNTALVRTFQGVTVSSGGALLVTLDGLVQNPMVSGVVVRRVSAAARPPAATLPPPTPPPAATAEPPLAPAPQTGGGEATPDHRAHAVPGGPYEATDFSKNGTAPVTLDGILSHSHYFAAGPPAVSGLVVRYVWAHAATGVEIGRGPVITHAFPTGVTPVRLTVTDNTGDVATAVTTVTVRTAFTPGAYFYGYPAAAPVGGTVGPRGLGTKSSLPADGLSLLPLSANGAAADAVRPTLGTAVERIAFWSAADFPGAAFTTAAEAGWGARLVAELRPRRSGPHTLSVIHDGPVRVLLDGVEVLSGAAPPGGGVTTTTAATPVELVGGSSTPLQVLYWQASSKARLVLQMRRPGEAKTYAVQAGELGYDTAAVLPVLTSVSRRSGSAAGGDRLLLKGSGLLNDFRVMFGDVEAENVMRSAADGTEVVVLVPARPADSGAATVDVRVVNGVGASNALPFDYIVGGAPPVRFSVETLKAPDGTAFTLGQGVTCSARGPDGRYYFGTQGGVLHVVTVDESRGVVTDGCATVPLPGGRSILGLSFPPSDVAATRLFVSTSVLFWLDRGVLPYASGWRNGRVDLYTPTADGCWAYGRPVLSGLPVSNHDHGVNGHAWDDDGRLYVSVGGSTNAGVAVRGATKAERDLIGGVPDSPLSAAVLVADVDAPGFDGAVTYNAAGTPDVATIRTGNVSVYASGVRNAFALAYTSRGAIYAADNGPNAGYGPASTSCTTRGADPQTGDALLRITAGAYYGSPNRNRGREDPRQCVYVAPMGPRPAGGDVDAAPGLAGVQSSTNGVLEYGAATFANALRGEILLSKFAGQSNGLLYRARPAPDGADTPLDADGVRVLIGRSGLAIFEDPTGGLVMADPRADTVTRLAPVYPVPSTATLIGVAPSRGRAAGGNALRVTGHRLGGAAATVTVGGRPCTGVRDVAAAGDALTCTVPAGAAGAVVDVVVVGPAGRALSYGSEYRYMRL</sequence>
<reference evidence="1" key="1">
    <citation type="submission" date="2019-11" db="EMBL/GenBank/DDBJ databases">
        <title>Nori genome reveals adaptations in red seaweeds to the harsh intertidal environment.</title>
        <authorList>
            <person name="Wang D."/>
            <person name="Mao Y."/>
        </authorList>
    </citation>
    <scope>NUCLEOTIDE SEQUENCE</scope>
    <source>
        <tissue evidence="1">Gametophyte</tissue>
    </source>
</reference>
<protein>
    <submittedName>
        <fullName evidence="1">Uncharacterized protein</fullName>
    </submittedName>
</protein>
<dbReference type="Proteomes" id="UP000798662">
    <property type="component" value="Chromosome 1"/>
</dbReference>
<keyword evidence="2" id="KW-1185">Reference proteome</keyword>
<comment type="caution">
    <text evidence="1">The sequence shown here is derived from an EMBL/GenBank/DDBJ whole genome shotgun (WGS) entry which is preliminary data.</text>
</comment>
<gene>
    <name evidence="1" type="ORF">I4F81_002862</name>
</gene>
<accession>A0ACC3BQQ3</accession>